<sequence>MRSLTIFLVLATSVLGDKASFENYKVFRIIPDDEDQVQLLRELEDTDQGFTYWRGPTRASQPVDVMVAPDQLDDFAALMNFTGINRYETFVSNVQRLIERENPSTREGGFGWKRYHNLDEIYSWMESLAAQNPGKVKLLAPGRTYQGRQIKGVKLSLSKDGTEKPGIFVEGGIHAREWISPATVTYLINQLLTSEDSQVQELAQSYDWYMFPSFNPDGYVHTHTSNRMWRKTLSRSGLFCKGADANRNWGFKWMSGGASSNPCSDTYAGSRAFSEIETRTMSEYLKSIGDKLFAYIAFHSYSQLLLFPYGHTREHLDNHDESLAIGTEAIGALSKRYGTKYITGNIAETIYVASGSSMDWAKANIKVPVAFTYELRDKGNNGFILPADQIIPNGEEILDSFVALFRKAGEFGYPVTKKQTNKGI</sequence>
<proteinExistence type="predicted"/>
<protein>
    <submittedName>
        <fullName evidence="1">Uncharacterized protein</fullName>
    </submittedName>
</protein>
<evidence type="ECO:0000313" key="1">
    <source>
        <dbReference type="EMBL" id="KAJ8682086.1"/>
    </source>
</evidence>
<name>A0ACC2PF44_9HYME</name>
<keyword evidence="2" id="KW-1185">Reference proteome</keyword>
<gene>
    <name evidence="1" type="ORF">QAD02_017878</name>
</gene>
<dbReference type="Proteomes" id="UP001239111">
    <property type="component" value="Chromosome 1"/>
</dbReference>
<reference evidence="1" key="1">
    <citation type="submission" date="2023-04" db="EMBL/GenBank/DDBJ databases">
        <title>A chromosome-level genome assembly of the parasitoid wasp Eretmocerus hayati.</title>
        <authorList>
            <person name="Zhong Y."/>
            <person name="Liu S."/>
            <person name="Liu Y."/>
        </authorList>
    </citation>
    <scope>NUCLEOTIDE SEQUENCE</scope>
    <source>
        <strain evidence="1">ZJU_SS_LIU_2023</strain>
    </source>
</reference>
<evidence type="ECO:0000313" key="2">
    <source>
        <dbReference type="Proteomes" id="UP001239111"/>
    </source>
</evidence>
<dbReference type="EMBL" id="CM056741">
    <property type="protein sequence ID" value="KAJ8682086.1"/>
    <property type="molecule type" value="Genomic_DNA"/>
</dbReference>
<organism evidence="1 2">
    <name type="scientific">Eretmocerus hayati</name>
    <dbReference type="NCBI Taxonomy" id="131215"/>
    <lineage>
        <taxon>Eukaryota</taxon>
        <taxon>Metazoa</taxon>
        <taxon>Ecdysozoa</taxon>
        <taxon>Arthropoda</taxon>
        <taxon>Hexapoda</taxon>
        <taxon>Insecta</taxon>
        <taxon>Pterygota</taxon>
        <taxon>Neoptera</taxon>
        <taxon>Endopterygota</taxon>
        <taxon>Hymenoptera</taxon>
        <taxon>Apocrita</taxon>
        <taxon>Proctotrupomorpha</taxon>
        <taxon>Chalcidoidea</taxon>
        <taxon>Aphelinidae</taxon>
        <taxon>Aphelininae</taxon>
        <taxon>Eretmocerus</taxon>
    </lineage>
</organism>
<accession>A0ACC2PF44</accession>
<comment type="caution">
    <text evidence="1">The sequence shown here is derived from an EMBL/GenBank/DDBJ whole genome shotgun (WGS) entry which is preliminary data.</text>
</comment>